<evidence type="ECO:0000313" key="2">
    <source>
        <dbReference type="Proteomes" id="UP000004358"/>
    </source>
</evidence>
<dbReference type="AlphaFoldDB" id="A3ZVX9"/>
<protein>
    <submittedName>
        <fullName evidence="1">Uncharacterized protein</fullName>
    </submittedName>
</protein>
<accession>A3ZVX9</accession>
<gene>
    <name evidence="1" type="ORF">DSM3645_03328</name>
</gene>
<proteinExistence type="predicted"/>
<sequence length="22" mass="2399">MEYAVAILVKLHANSVSSYSLC</sequence>
<dbReference type="HOGENOM" id="CLU_3424612_0_0_0"/>
<organism evidence="1 2">
    <name type="scientific">Blastopirellula marina DSM 3645</name>
    <dbReference type="NCBI Taxonomy" id="314230"/>
    <lineage>
        <taxon>Bacteria</taxon>
        <taxon>Pseudomonadati</taxon>
        <taxon>Planctomycetota</taxon>
        <taxon>Planctomycetia</taxon>
        <taxon>Pirellulales</taxon>
        <taxon>Pirellulaceae</taxon>
        <taxon>Blastopirellula</taxon>
    </lineage>
</organism>
<evidence type="ECO:0000313" key="1">
    <source>
        <dbReference type="EMBL" id="EAQ79475.1"/>
    </source>
</evidence>
<comment type="caution">
    <text evidence="1">The sequence shown here is derived from an EMBL/GenBank/DDBJ whole genome shotgun (WGS) entry which is preliminary data.</text>
</comment>
<dbReference type="STRING" id="314230.DSM3645_03328"/>
<name>A3ZVX9_9BACT</name>
<reference evidence="1 2" key="1">
    <citation type="submission" date="2006-02" db="EMBL/GenBank/DDBJ databases">
        <authorList>
            <person name="Amann R."/>
            <person name="Ferriera S."/>
            <person name="Johnson J."/>
            <person name="Kravitz S."/>
            <person name="Halpern A."/>
            <person name="Remington K."/>
            <person name="Beeson K."/>
            <person name="Tran B."/>
            <person name="Rogers Y.-H."/>
            <person name="Friedman R."/>
            <person name="Venter J.C."/>
        </authorList>
    </citation>
    <scope>NUCLEOTIDE SEQUENCE [LARGE SCALE GENOMIC DNA]</scope>
    <source>
        <strain evidence="1 2">DSM 3645</strain>
    </source>
</reference>
<dbReference type="Proteomes" id="UP000004358">
    <property type="component" value="Unassembled WGS sequence"/>
</dbReference>
<dbReference type="EMBL" id="AANZ01000014">
    <property type="protein sequence ID" value="EAQ79475.1"/>
    <property type="molecule type" value="Genomic_DNA"/>
</dbReference>